<name>A0AA36AHP4_OCTVU</name>
<feature type="region of interest" description="Disordered" evidence="1">
    <location>
        <begin position="55"/>
        <end position="95"/>
    </location>
</feature>
<evidence type="ECO:0000256" key="1">
    <source>
        <dbReference type="SAM" id="MobiDB-lite"/>
    </source>
</evidence>
<gene>
    <name evidence="2" type="ORF">OCTVUL_1B023680</name>
</gene>
<keyword evidence="3" id="KW-1185">Reference proteome</keyword>
<organism evidence="2 3">
    <name type="scientific">Octopus vulgaris</name>
    <name type="common">Common octopus</name>
    <dbReference type="NCBI Taxonomy" id="6645"/>
    <lineage>
        <taxon>Eukaryota</taxon>
        <taxon>Metazoa</taxon>
        <taxon>Spiralia</taxon>
        <taxon>Lophotrochozoa</taxon>
        <taxon>Mollusca</taxon>
        <taxon>Cephalopoda</taxon>
        <taxon>Coleoidea</taxon>
        <taxon>Octopodiformes</taxon>
        <taxon>Octopoda</taxon>
        <taxon>Incirrata</taxon>
        <taxon>Octopodidae</taxon>
        <taxon>Octopus</taxon>
    </lineage>
</organism>
<reference evidence="2" key="1">
    <citation type="submission" date="2023-08" db="EMBL/GenBank/DDBJ databases">
        <authorList>
            <person name="Alioto T."/>
            <person name="Alioto T."/>
            <person name="Gomez Garrido J."/>
        </authorList>
    </citation>
    <scope>NUCLEOTIDE SEQUENCE</scope>
</reference>
<evidence type="ECO:0000313" key="3">
    <source>
        <dbReference type="Proteomes" id="UP001162480"/>
    </source>
</evidence>
<dbReference type="AlphaFoldDB" id="A0AA36AHP4"/>
<accession>A0AA36AHP4</accession>
<proteinExistence type="predicted"/>
<dbReference type="EMBL" id="OX597814">
    <property type="protein sequence ID" value="CAI9716356.1"/>
    <property type="molecule type" value="Genomic_DNA"/>
</dbReference>
<sequence length="95" mass="11104">MVLSCPNGKRRHIMPEHNSQTYISTLRKSFREAELKEIEVAFELFNRHFEKLQRVFSSNTVQQQPPPPPPPPPPRRQQQEQQQPSQQGDCLSINL</sequence>
<protein>
    <submittedName>
        <fullName evidence="2">Uncharacterized protein</fullName>
    </submittedName>
</protein>
<dbReference type="Proteomes" id="UP001162480">
    <property type="component" value="Chromosome 1"/>
</dbReference>
<feature type="compositionally biased region" description="Pro residues" evidence="1">
    <location>
        <begin position="64"/>
        <end position="75"/>
    </location>
</feature>
<evidence type="ECO:0000313" key="2">
    <source>
        <dbReference type="EMBL" id="CAI9716356.1"/>
    </source>
</evidence>